<proteinExistence type="predicted"/>
<dbReference type="PANTHER" id="PTHR34203:SF15">
    <property type="entry name" value="SLL1173 PROTEIN"/>
    <property type="match status" value="1"/>
</dbReference>
<dbReference type="Pfam" id="PF05050">
    <property type="entry name" value="Methyltransf_21"/>
    <property type="match status" value="1"/>
</dbReference>
<protein>
    <submittedName>
        <fullName evidence="2">FkbM family methyltransferase</fullName>
    </submittedName>
</protein>
<keyword evidence="2" id="KW-0808">Transferase</keyword>
<evidence type="ECO:0000313" key="3">
    <source>
        <dbReference type="Proteomes" id="UP000542210"/>
    </source>
</evidence>
<dbReference type="GO" id="GO:0008168">
    <property type="term" value="F:methyltransferase activity"/>
    <property type="evidence" value="ECO:0007669"/>
    <property type="project" value="UniProtKB-KW"/>
</dbReference>
<feature type="domain" description="Methyltransferase FkbM" evidence="1">
    <location>
        <begin position="26"/>
        <end position="196"/>
    </location>
</feature>
<evidence type="ECO:0000313" key="2">
    <source>
        <dbReference type="EMBL" id="MBB4705263.1"/>
    </source>
</evidence>
<dbReference type="InterPro" id="IPR052514">
    <property type="entry name" value="SAM-dependent_MTase"/>
</dbReference>
<dbReference type="SUPFAM" id="SSF53335">
    <property type="entry name" value="S-adenosyl-L-methionine-dependent methyltransferases"/>
    <property type="match status" value="1"/>
</dbReference>
<dbReference type="Proteomes" id="UP000542210">
    <property type="component" value="Unassembled WGS sequence"/>
</dbReference>
<dbReference type="EMBL" id="JACHND010000001">
    <property type="protein sequence ID" value="MBB4705263.1"/>
    <property type="molecule type" value="Genomic_DNA"/>
</dbReference>
<accession>A0A7W7GBP7</accession>
<name>A0A7W7GBP7_9ACTN</name>
<dbReference type="InterPro" id="IPR006342">
    <property type="entry name" value="FkbM_mtfrase"/>
</dbReference>
<dbReference type="Gene3D" id="3.40.50.150">
    <property type="entry name" value="Vaccinia Virus protein VP39"/>
    <property type="match status" value="1"/>
</dbReference>
<sequence length="241" mass="26813">MAYGQNAEDVVLMRAFAHRRNGFFVDVGAGEPVRGSLTKNLVDRLGWQGVNIEPLPERFERLRRERPTQVNLQVAIDSEPGTATFYRILPEGQPVDMLGLSTLQAAIAEQHARRGARVEELEVSVETLESVLATHATPGFDLLKVDVEGREAAVLASADLAFWRPRVVVAEATVPGSPEPNHQEWEPWLLAAGYVLALFDGLNRFYTRADEPELLARLSVPANVWDRWIPWACARRGGLEP</sequence>
<reference evidence="2 3" key="1">
    <citation type="submission" date="2020-08" db="EMBL/GenBank/DDBJ databases">
        <title>Sequencing the genomes of 1000 actinobacteria strains.</title>
        <authorList>
            <person name="Klenk H.-P."/>
        </authorList>
    </citation>
    <scope>NUCLEOTIDE SEQUENCE [LARGE SCALE GENOMIC DNA]</scope>
    <source>
        <strain evidence="2 3">DSM 45784</strain>
    </source>
</reference>
<gene>
    <name evidence="2" type="ORF">BJ982_006807</name>
</gene>
<dbReference type="RefSeq" id="WP_184886842.1">
    <property type="nucleotide sequence ID" value="NZ_BOOV01000020.1"/>
</dbReference>
<dbReference type="PANTHER" id="PTHR34203">
    <property type="entry name" value="METHYLTRANSFERASE, FKBM FAMILY PROTEIN"/>
    <property type="match status" value="1"/>
</dbReference>
<comment type="caution">
    <text evidence="2">The sequence shown here is derived from an EMBL/GenBank/DDBJ whole genome shotgun (WGS) entry which is preliminary data.</text>
</comment>
<keyword evidence="2" id="KW-0489">Methyltransferase</keyword>
<evidence type="ECO:0000259" key="1">
    <source>
        <dbReference type="Pfam" id="PF05050"/>
    </source>
</evidence>
<organism evidence="2 3">
    <name type="scientific">Sphaerisporangium siamense</name>
    <dbReference type="NCBI Taxonomy" id="795645"/>
    <lineage>
        <taxon>Bacteria</taxon>
        <taxon>Bacillati</taxon>
        <taxon>Actinomycetota</taxon>
        <taxon>Actinomycetes</taxon>
        <taxon>Streptosporangiales</taxon>
        <taxon>Streptosporangiaceae</taxon>
        <taxon>Sphaerisporangium</taxon>
    </lineage>
</organism>
<dbReference type="GO" id="GO:0032259">
    <property type="term" value="P:methylation"/>
    <property type="evidence" value="ECO:0007669"/>
    <property type="project" value="UniProtKB-KW"/>
</dbReference>
<dbReference type="NCBIfam" id="TIGR01444">
    <property type="entry name" value="fkbM_fam"/>
    <property type="match status" value="1"/>
</dbReference>
<dbReference type="InterPro" id="IPR029063">
    <property type="entry name" value="SAM-dependent_MTases_sf"/>
</dbReference>
<dbReference type="AlphaFoldDB" id="A0A7W7GBP7"/>
<keyword evidence="3" id="KW-1185">Reference proteome</keyword>